<feature type="transmembrane region" description="Helical" evidence="2">
    <location>
        <begin position="276"/>
        <end position="297"/>
    </location>
</feature>
<dbReference type="GeneID" id="101851183"/>
<feature type="region of interest" description="Disordered" evidence="1">
    <location>
        <begin position="31"/>
        <end position="66"/>
    </location>
</feature>
<keyword evidence="2" id="KW-0812">Transmembrane</keyword>
<dbReference type="Proteomes" id="UP000694888">
    <property type="component" value="Unplaced"/>
</dbReference>
<evidence type="ECO:0000256" key="2">
    <source>
        <dbReference type="SAM" id="Phobius"/>
    </source>
</evidence>
<keyword evidence="2" id="KW-1133">Transmembrane helix</keyword>
<evidence type="ECO:0000313" key="4">
    <source>
        <dbReference type="Proteomes" id="UP000694888"/>
    </source>
</evidence>
<feature type="compositionally biased region" description="Low complexity" evidence="1">
    <location>
        <begin position="35"/>
        <end position="66"/>
    </location>
</feature>
<accession>A0ABM0JK74</accession>
<organism evidence="4 5">
    <name type="scientific">Aplysia californica</name>
    <name type="common">California sea hare</name>
    <dbReference type="NCBI Taxonomy" id="6500"/>
    <lineage>
        <taxon>Eukaryota</taxon>
        <taxon>Metazoa</taxon>
        <taxon>Spiralia</taxon>
        <taxon>Lophotrochozoa</taxon>
        <taxon>Mollusca</taxon>
        <taxon>Gastropoda</taxon>
        <taxon>Heterobranchia</taxon>
        <taxon>Euthyneura</taxon>
        <taxon>Tectipleura</taxon>
        <taxon>Aplysiida</taxon>
        <taxon>Aplysioidea</taxon>
        <taxon>Aplysiidae</taxon>
        <taxon>Aplysia</taxon>
    </lineage>
</organism>
<evidence type="ECO:0000313" key="5">
    <source>
        <dbReference type="RefSeq" id="XP_005095648.2"/>
    </source>
</evidence>
<evidence type="ECO:0000256" key="1">
    <source>
        <dbReference type="SAM" id="MobiDB-lite"/>
    </source>
</evidence>
<feature type="chain" id="PRO_5045590732" evidence="3">
    <location>
        <begin position="31"/>
        <end position="329"/>
    </location>
</feature>
<keyword evidence="3" id="KW-0732">Signal</keyword>
<sequence>MLYSNVLRIMEKQIILFFCLLALAVTTVSGQSTVPPGTTDSGITSSGNNTSNATAAAPTNASVTASANETTVTMTTTLPPTTTTTPAAADLPHLDTATFTWSLTLGTDNTSDLVIVDANASVADLSSTLWTAFSEFSSGYELLQSNTDDKNFTFRLYFLSSKLTNSTTDQLNNTLTQLSTDVTVNHQAFTSLEQFSSQTADICTAEHACSEGFFCVPSGCRHLCHTADQYCGQHGQCHAQVTQEGKAALFCTCESSYSTEYFGDRCQDSHMGKDKVIAIVAALLGVIVFLLLVALLITCIKRRVYKTPQEYVFSREAYVNSTYENTPTK</sequence>
<protein>
    <submittedName>
        <fullName evidence="5">Uncharacterized protein LOC101851183</fullName>
    </submittedName>
</protein>
<gene>
    <name evidence="5" type="primary">LOC101851183</name>
</gene>
<name>A0ABM0JK74_APLCA</name>
<proteinExistence type="predicted"/>
<reference evidence="5" key="1">
    <citation type="submission" date="2025-08" db="UniProtKB">
        <authorList>
            <consortium name="RefSeq"/>
        </authorList>
    </citation>
    <scope>IDENTIFICATION</scope>
</reference>
<evidence type="ECO:0000256" key="3">
    <source>
        <dbReference type="SAM" id="SignalP"/>
    </source>
</evidence>
<feature type="signal peptide" evidence="3">
    <location>
        <begin position="1"/>
        <end position="30"/>
    </location>
</feature>
<keyword evidence="2" id="KW-0472">Membrane</keyword>
<keyword evidence="4" id="KW-1185">Reference proteome</keyword>
<dbReference type="RefSeq" id="XP_005095648.2">
    <property type="nucleotide sequence ID" value="XM_005095591.2"/>
</dbReference>